<keyword evidence="1" id="KW-1133">Transmembrane helix</keyword>
<feature type="transmembrane region" description="Helical" evidence="1">
    <location>
        <begin position="9"/>
        <end position="28"/>
    </location>
</feature>
<comment type="caution">
    <text evidence="2">The sequence shown here is derived from an EMBL/GenBank/DDBJ whole genome shotgun (WGS) entry which is preliminary data.</text>
</comment>
<gene>
    <name evidence="2" type="ORF">GQ602_000472</name>
</gene>
<evidence type="ECO:0000313" key="3">
    <source>
        <dbReference type="Proteomes" id="UP000562929"/>
    </source>
</evidence>
<name>A0A8H4QC81_9HYPO</name>
<keyword evidence="1" id="KW-0812">Transmembrane</keyword>
<evidence type="ECO:0000313" key="2">
    <source>
        <dbReference type="EMBL" id="KAF4594859.1"/>
    </source>
</evidence>
<evidence type="ECO:0000256" key="1">
    <source>
        <dbReference type="SAM" id="Phobius"/>
    </source>
</evidence>
<dbReference type="AlphaFoldDB" id="A0A8H4QC81"/>
<accession>A0A8H4QC81</accession>
<keyword evidence="3" id="KW-1185">Reference proteome</keyword>
<protein>
    <submittedName>
        <fullName evidence="2">Uncharacterized protein</fullName>
    </submittedName>
</protein>
<organism evidence="2 3">
    <name type="scientific">Ophiocordyceps camponoti-floridani</name>
    <dbReference type="NCBI Taxonomy" id="2030778"/>
    <lineage>
        <taxon>Eukaryota</taxon>
        <taxon>Fungi</taxon>
        <taxon>Dikarya</taxon>
        <taxon>Ascomycota</taxon>
        <taxon>Pezizomycotina</taxon>
        <taxon>Sordariomycetes</taxon>
        <taxon>Hypocreomycetidae</taxon>
        <taxon>Hypocreales</taxon>
        <taxon>Ophiocordycipitaceae</taxon>
        <taxon>Ophiocordyceps</taxon>
    </lineage>
</organism>
<dbReference type="EMBL" id="JAACLJ010000001">
    <property type="protein sequence ID" value="KAF4594859.1"/>
    <property type="molecule type" value="Genomic_DNA"/>
</dbReference>
<dbReference type="Proteomes" id="UP000562929">
    <property type="component" value="Unassembled WGS sequence"/>
</dbReference>
<sequence length="145" mass="16264">MDGIELTEISFLLIEISSAVLVLLWRRLFLTVKEGSVVESRWDQSVPVLPLLLLVVVGWLVVIEPLLTNGKGSIARSVVLRVRNCPNIPVARCRGFVTDGGAWRWLRAALLSGKGTYKRWLSLKFIELAQWEGGTVHTPWLKTLC</sequence>
<feature type="transmembrane region" description="Helical" evidence="1">
    <location>
        <begin position="48"/>
        <end position="67"/>
    </location>
</feature>
<keyword evidence="1" id="KW-0472">Membrane</keyword>
<reference evidence="2 3" key="1">
    <citation type="journal article" date="2020" name="G3 (Bethesda)">
        <title>Genetic Underpinnings of Host Manipulation by Ophiocordyceps as Revealed by Comparative Transcriptomics.</title>
        <authorList>
            <person name="Will I."/>
            <person name="Das B."/>
            <person name="Trinh T."/>
            <person name="Brachmann A."/>
            <person name="Ohm R.A."/>
            <person name="de Bekker C."/>
        </authorList>
    </citation>
    <scope>NUCLEOTIDE SEQUENCE [LARGE SCALE GENOMIC DNA]</scope>
    <source>
        <strain evidence="2 3">EC05</strain>
    </source>
</reference>
<proteinExistence type="predicted"/>